<evidence type="ECO:0000256" key="1">
    <source>
        <dbReference type="SAM" id="MobiDB-lite"/>
    </source>
</evidence>
<dbReference type="Proteomes" id="UP000003751">
    <property type="component" value="Unassembled WGS sequence"/>
</dbReference>
<feature type="region of interest" description="Disordered" evidence="1">
    <location>
        <begin position="1"/>
        <end position="31"/>
    </location>
</feature>
<evidence type="ECO:0000313" key="3">
    <source>
        <dbReference type="Proteomes" id="UP000003751"/>
    </source>
</evidence>
<proteinExistence type="predicted"/>
<reference evidence="2 3" key="1">
    <citation type="journal article" date="2014" name="ISME J.">
        <title>Trehalose/2-sulfotrehalose biosynthesis and glycine-betaine uptake are widely spread mechanisms for osmoadaptation in the Halobacteriales.</title>
        <authorList>
            <person name="Youssef N.H."/>
            <person name="Savage-Ashlock K.N."/>
            <person name="McCully A.L."/>
            <person name="Luedtke B."/>
            <person name="Shaw E.I."/>
            <person name="Hoff W.D."/>
            <person name="Elshahed M.S."/>
        </authorList>
    </citation>
    <scope>NUCLEOTIDE SEQUENCE [LARGE SCALE GENOMIC DNA]</scope>
    <source>
        <strain evidence="2 3">DX253</strain>
    </source>
</reference>
<comment type="caution">
    <text evidence="2">The sequence shown here is derived from an EMBL/GenBank/DDBJ whole genome shotgun (WGS) entry which is preliminary data.</text>
</comment>
<gene>
    <name evidence="2" type="ORF">ZOD2009_17413</name>
</gene>
<sequence>MNISYSATRRLTDRSVAETTDERFTARGDGR</sequence>
<dbReference type="EMBL" id="AEMG01000019">
    <property type="protein sequence ID" value="EFW90947.1"/>
    <property type="molecule type" value="Genomic_DNA"/>
</dbReference>
<organism evidence="2 3">
    <name type="scientific">Haladaptatus paucihalophilus DX253</name>
    <dbReference type="NCBI Taxonomy" id="797209"/>
    <lineage>
        <taxon>Archaea</taxon>
        <taxon>Methanobacteriati</taxon>
        <taxon>Methanobacteriota</taxon>
        <taxon>Stenosarchaea group</taxon>
        <taxon>Halobacteria</taxon>
        <taxon>Halobacteriales</taxon>
        <taxon>Haladaptataceae</taxon>
        <taxon>Haladaptatus</taxon>
    </lineage>
</organism>
<accession>E7QXE4</accession>
<evidence type="ECO:0000313" key="2">
    <source>
        <dbReference type="EMBL" id="EFW90947.1"/>
    </source>
</evidence>
<feature type="compositionally biased region" description="Basic and acidic residues" evidence="1">
    <location>
        <begin position="10"/>
        <end position="31"/>
    </location>
</feature>
<name>E7QXE4_HALPU</name>
<dbReference type="AlphaFoldDB" id="E7QXE4"/>
<protein>
    <submittedName>
        <fullName evidence="2">Uncharacterized protein</fullName>
    </submittedName>
</protein>